<feature type="compositionally biased region" description="Basic residues" evidence="1">
    <location>
        <begin position="200"/>
        <end position="211"/>
    </location>
</feature>
<feature type="non-terminal residue" evidence="2">
    <location>
        <position position="1096"/>
    </location>
</feature>
<protein>
    <submittedName>
        <fullName evidence="2">Uncharacterized protein</fullName>
    </submittedName>
</protein>
<keyword evidence="3" id="KW-1185">Reference proteome</keyword>
<dbReference type="OrthoDB" id="128956at2759"/>
<comment type="caution">
    <text evidence="2">The sequence shown here is derived from an EMBL/GenBank/DDBJ whole genome shotgun (WGS) entry which is preliminary data.</text>
</comment>
<accession>A0A2P4WXH8</accession>
<feature type="region of interest" description="Disordered" evidence="1">
    <location>
        <begin position="200"/>
        <end position="270"/>
    </location>
</feature>
<feature type="region of interest" description="Disordered" evidence="1">
    <location>
        <begin position="1"/>
        <end position="20"/>
    </location>
</feature>
<dbReference type="Pfam" id="PF00612">
    <property type="entry name" value="IQ"/>
    <property type="match status" value="2"/>
</dbReference>
<dbReference type="EMBL" id="NCKW01020402">
    <property type="protein sequence ID" value="POM58007.1"/>
    <property type="molecule type" value="Genomic_DNA"/>
</dbReference>
<reference evidence="2 3" key="1">
    <citation type="journal article" date="2017" name="Genome Biol. Evol.">
        <title>Phytophthora megakarya and P. palmivora, closely related causal agents of cacao black pod rot, underwent increases in genome sizes and gene numbers by different mechanisms.</title>
        <authorList>
            <person name="Ali S.S."/>
            <person name="Shao J."/>
            <person name="Lary D.J."/>
            <person name="Kronmiller B."/>
            <person name="Shen D."/>
            <person name="Strem M.D."/>
            <person name="Amoako-Attah I."/>
            <person name="Akrofi A.Y."/>
            <person name="Begoude B.A."/>
            <person name="Ten Hoopen G.M."/>
            <person name="Coulibaly K."/>
            <person name="Kebe B.I."/>
            <person name="Melnick R.L."/>
            <person name="Guiltinan M.J."/>
            <person name="Tyler B.M."/>
            <person name="Meinhardt L.W."/>
            <person name="Bailey B.A."/>
        </authorList>
    </citation>
    <scope>NUCLEOTIDE SEQUENCE [LARGE SCALE GENOMIC DNA]</scope>
    <source>
        <strain evidence="3">sbr112.9</strain>
    </source>
</reference>
<dbReference type="Proteomes" id="UP000237271">
    <property type="component" value="Unassembled WGS sequence"/>
</dbReference>
<organism evidence="2 3">
    <name type="scientific">Phytophthora palmivora</name>
    <dbReference type="NCBI Taxonomy" id="4796"/>
    <lineage>
        <taxon>Eukaryota</taxon>
        <taxon>Sar</taxon>
        <taxon>Stramenopiles</taxon>
        <taxon>Oomycota</taxon>
        <taxon>Peronosporomycetes</taxon>
        <taxon>Peronosporales</taxon>
        <taxon>Peronosporaceae</taxon>
        <taxon>Phytophthora</taxon>
    </lineage>
</organism>
<evidence type="ECO:0000313" key="3">
    <source>
        <dbReference type="Proteomes" id="UP000237271"/>
    </source>
</evidence>
<evidence type="ECO:0000313" key="2">
    <source>
        <dbReference type="EMBL" id="POM58007.1"/>
    </source>
</evidence>
<dbReference type="InterPro" id="IPR000048">
    <property type="entry name" value="IQ_motif_EF-hand-BS"/>
</dbReference>
<dbReference type="SMART" id="SM00015">
    <property type="entry name" value="IQ"/>
    <property type="match status" value="9"/>
</dbReference>
<feature type="compositionally biased region" description="Basic and acidic residues" evidence="1">
    <location>
        <begin position="338"/>
        <end position="347"/>
    </location>
</feature>
<feature type="compositionally biased region" description="Basic residues" evidence="1">
    <location>
        <begin position="1"/>
        <end position="13"/>
    </location>
</feature>
<name>A0A2P4WXH8_9STRA</name>
<evidence type="ECO:0000256" key="1">
    <source>
        <dbReference type="SAM" id="MobiDB-lite"/>
    </source>
</evidence>
<dbReference type="Gene3D" id="1.20.5.190">
    <property type="match status" value="1"/>
</dbReference>
<proteinExistence type="predicted"/>
<dbReference type="PROSITE" id="PS50096">
    <property type="entry name" value="IQ"/>
    <property type="match status" value="3"/>
</dbReference>
<feature type="region of interest" description="Disordered" evidence="1">
    <location>
        <begin position="447"/>
        <end position="472"/>
    </location>
</feature>
<dbReference type="AlphaFoldDB" id="A0A2P4WXH8"/>
<feature type="region of interest" description="Disordered" evidence="1">
    <location>
        <begin position="338"/>
        <end position="364"/>
    </location>
</feature>
<gene>
    <name evidence="2" type="ORF">PHPALM_37403</name>
</gene>
<sequence>MERSPQSRHRKRRLLEATQHVSPPSERLLIENLAAQVSVVQSNDHAEAVNTCVSVLRNVKNSVYLRASAARALGLLMLESRTLADRLRLETEGFVDALLQLVGYCRRCRTQTADTRRVHVNCCLVISLLMQAPSQQHHLQLVVSLDSELLVLQPQPTERESTDLLLTVAGRPESGDIMRLMNEDDGAMLGTANAVSIYMKKKTRKKRRIPRSRSSSPPRAVGSTNQQSPPRKERRKVAWRENYSCLVDEQGGGVGQSSGPGPPSEYSNGGLTINRDTVEALAASVVRRETPSRIFKMERHRVMTPAFPRQYVHDPPLSPLPLIQPIGGQMHGEVICEQSDRESKIQDTRQATAHQPHPASDTLLHPKQMLEIFRTGRMPLASPAYFQQHLRDHEVNDERRKDGGQSIPSRLQITPWDQWNHKHNHDEDESERDAIVAVATAPRIDRDKAIKSTTISPTSKRPVVPSKLSPEELETTTPAFKHHRLREILSSPDEPNDQIVRQLRALAQRVNTSVMTSLGSEISRVRFEESRARQETHSMIQQGRERLPFRYLFQLPGGAAYCRHRLRRAMALWILEFEDNQRRMALMQWKAVVEHARFLERGDEYHRQATKRRLKVAIEYVLRGYQQQGLRKWIESTQMLIWHDRDAGARLIQAGFRRHLGQEYVLALHRRHPFASPVLRDIYLAPARPDVQFRIPNEVREHRRKLWVAAEHVQGAYRYRRFRIALACYRGAAIKIQAFQRMRSARSQYRRMRMQIILIQARVRMRFCRDAFLTLRNAALLVQSVFRSVRMRRLRRLVLCAQRKESERVLSSIVLLQRVARGFLGRSATRELQLIREQEWHAALIFQRCWYKRNNEWSTFLLLGCLREIENEEQEFNSQVLAYKRNHMARVIRRGWIRYLSMKRNGAAVLIQRNVRRHAAQQVVHLMRREKMAHRRIKWFFRVHNVHRIRTARYLQFWWLKAVPGRLRYHLFVRRIQEEREDKRRQYELEDHSSCQIQALVRGHMGRKIALREHSARSIQRAIRVHLMRKHFKEKMARIRTLVAHQTTDECIGTALCNVVKSTMKLYNASACVIQRIFRGCHCRMRVMRNIVYTEL</sequence>